<feature type="compositionally biased region" description="Acidic residues" evidence="1">
    <location>
        <begin position="274"/>
        <end position="289"/>
    </location>
</feature>
<keyword evidence="2" id="KW-0812">Transmembrane</keyword>
<evidence type="ECO:0000256" key="2">
    <source>
        <dbReference type="SAM" id="Phobius"/>
    </source>
</evidence>
<feature type="region of interest" description="Disordered" evidence="1">
    <location>
        <begin position="632"/>
        <end position="689"/>
    </location>
</feature>
<feature type="domain" description="G-patch" evidence="3">
    <location>
        <begin position="828"/>
        <end position="873"/>
    </location>
</feature>
<feature type="transmembrane region" description="Helical" evidence="2">
    <location>
        <begin position="513"/>
        <end position="535"/>
    </location>
</feature>
<feature type="compositionally biased region" description="Basic residues" evidence="1">
    <location>
        <begin position="1"/>
        <end position="16"/>
    </location>
</feature>
<comment type="caution">
    <text evidence="4">The sequence shown here is derived from an EMBL/GenBank/DDBJ whole genome shotgun (WGS) entry which is preliminary data.</text>
</comment>
<sequence>MAGKGKKRHFGKTKFRRPQDSSPILFIDDSPSSTHLSSGRNPNSNSRSNSKSKGFDRSKTPYGSSFNYAYPDLGVQVGMGSESFIRENGEKTDFNESSPLVIGGSKESPIVAFVDVIPSTEPMNMGLGYNYNYGSTSSMVFDDCSHRGLGFDDDVEETPTGIGSSPKKKEDVDGLLSSSLTLHDKEMDADNSLDGGQCGKMVEDLMDEPLSPEREILSEQVAKMGKGLAYVTPSPRKNAGFVSIGSMKLYTEDISDGEGEEDVSEESFNGENSESSDSDGTDDESESDSDIDEEIMEDYLQGIGGSDEFLDIKWLAGEDLDASEDDSSTSSLDEKLGGIALQDASREYGMKKPRSRKKNVSGFSKHGSARDEWPLRSDELMIVKDARRMMAKTKHTVQFPKSWPSESQKGRSFRDIRVLRVLRTVAKLSAGCNDCSVNKLLLSLLFIYLYVCGKKKHRKEMIAAKRRDRMIRRGVDLNLINSIRLISREEGFVEDPMAVKGRKKARKKRRRSWWTFIPFTCIVSLFGTLQSHYALRIEIKFIEPSLSFHPSVHVCGEIRENGVGPTGHAIIPSHAFQGLFPVLTQSLENQGSGFPLTVTEETAIGAKASINIWASKWLSRLWKEKLLGPGTGDADFAVNDPSSAKLVKRDKNRQNRSTKGSSSGPSTNRQGSGRSREKRHSGKIGSFADQPVSFVSSGILNSETAETKTLASASEITSESLSESKAAGSVSKVGAFELHTKGFGSKMMAKMGYVEGEGLGKDGQGMAMPIDVVMRPKSLGLGMEFSEPDNDIVKNESVRTGAPKRHNKGTGLKMTPESQQLGAFEKHTKGFGSKMMAKMGFVEGMGLGSDSQGMITPLLAVRRPKLRGLGAKA</sequence>
<dbReference type="SMART" id="SM00443">
    <property type="entry name" value="G_patch"/>
    <property type="match status" value="2"/>
</dbReference>
<feature type="transmembrane region" description="Helical" evidence="2">
    <location>
        <begin position="436"/>
        <end position="453"/>
    </location>
</feature>
<keyword evidence="2" id="KW-0472">Membrane</keyword>
<organism evidence="4 5">
    <name type="scientific">Dillenia turbinata</name>
    <dbReference type="NCBI Taxonomy" id="194707"/>
    <lineage>
        <taxon>Eukaryota</taxon>
        <taxon>Viridiplantae</taxon>
        <taxon>Streptophyta</taxon>
        <taxon>Embryophyta</taxon>
        <taxon>Tracheophyta</taxon>
        <taxon>Spermatophyta</taxon>
        <taxon>Magnoliopsida</taxon>
        <taxon>eudicotyledons</taxon>
        <taxon>Gunneridae</taxon>
        <taxon>Pentapetalae</taxon>
        <taxon>Dilleniales</taxon>
        <taxon>Dilleniaceae</taxon>
        <taxon>Dillenia</taxon>
    </lineage>
</organism>
<keyword evidence="2" id="KW-1133">Transmembrane helix</keyword>
<dbReference type="InterPro" id="IPR000467">
    <property type="entry name" value="G_patch_dom"/>
</dbReference>
<proteinExistence type="predicted"/>
<feature type="region of interest" description="Disordered" evidence="1">
    <location>
        <begin position="254"/>
        <end position="289"/>
    </location>
</feature>
<feature type="compositionally biased region" description="Acidic residues" evidence="1">
    <location>
        <begin position="254"/>
        <end position="265"/>
    </location>
</feature>
<evidence type="ECO:0000313" key="5">
    <source>
        <dbReference type="Proteomes" id="UP001370490"/>
    </source>
</evidence>
<dbReference type="PROSITE" id="PS50174">
    <property type="entry name" value="G_PATCH"/>
    <property type="match status" value="2"/>
</dbReference>
<dbReference type="PANTHER" id="PTHR47423:SF2">
    <property type="entry name" value="PROTEIN SQS1"/>
    <property type="match status" value="1"/>
</dbReference>
<reference evidence="4 5" key="1">
    <citation type="submission" date="2023-12" db="EMBL/GenBank/DDBJ databases">
        <title>A high-quality genome assembly for Dillenia turbinata (Dilleniales).</title>
        <authorList>
            <person name="Chanderbali A."/>
        </authorList>
    </citation>
    <scope>NUCLEOTIDE SEQUENCE [LARGE SCALE GENOMIC DNA]</scope>
    <source>
        <strain evidence="4">LSX21</strain>
        <tissue evidence="4">Leaf</tissue>
    </source>
</reference>
<feature type="domain" description="G-patch" evidence="3">
    <location>
        <begin position="740"/>
        <end position="786"/>
    </location>
</feature>
<evidence type="ECO:0000313" key="4">
    <source>
        <dbReference type="EMBL" id="KAK6942233.1"/>
    </source>
</evidence>
<evidence type="ECO:0000259" key="3">
    <source>
        <dbReference type="PROSITE" id="PS50174"/>
    </source>
</evidence>
<dbReference type="GO" id="GO:0003676">
    <property type="term" value="F:nucleic acid binding"/>
    <property type="evidence" value="ECO:0007669"/>
    <property type="project" value="InterPro"/>
</dbReference>
<feature type="region of interest" description="Disordered" evidence="1">
    <location>
        <begin position="1"/>
        <end position="62"/>
    </location>
</feature>
<feature type="region of interest" description="Disordered" evidence="1">
    <location>
        <begin position="349"/>
        <end position="370"/>
    </location>
</feature>
<protein>
    <submittedName>
        <fullName evidence="4">G-patch domain</fullName>
    </submittedName>
</protein>
<evidence type="ECO:0000256" key="1">
    <source>
        <dbReference type="SAM" id="MobiDB-lite"/>
    </source>
</evidence>
<feature type="compositionally biased region" description="Low complexity" evidence="1">
    <location>
        <begin position="37"/>
        <end position="52"/>
    </location>
</feature>
<feature type="compositionally biased region" description="Polar residues" evidence="1">
    <location>
        <begin position="657"/>
        <end position="673"/>
    </location>
</feature>
<dbReference type="AlphaFoldDB" id="A0AAN8VWI8"/>
<dbReference type="EMBL" id="JBAMMX010000004">
    <property type="protein sequence ID" value="KAK6942233.1"/>
    <property type="molecule type" value="Genomic_DNA"/>
</dbReference>
<dbReference type="Proteomes" id="UP001370490">
    <property type="component" value="Unassembled WGS sequence"/>
</dbReference>
<dbReference type="Pfam" id="PF01585">
    <property type="entry name" value="G-patch"/>
    <property type="match status" value="2"/>
</dbReference>
<accession>A0AAN8VWI8</accession>
<name>A0AAN8VWI8_9MAGN</name>
<dbReference type="PANTHER" id="PTHR47423">
    <property type="entry name" value="G-PATCH DOMAIN CONTAINING PROTEIN"/>
    <property type="match status" value="1"/>
</dbReference>
<feature type="region of interest" description="Disordered" evidence="1">
    <location>
        <begin position="151"/>
        <end position="173"/>
    </location>
</feature>
<keyword evidence="5" id="KW-1185">Reference proteome</keyword>
<gene>
    <name evidence="4" type="ORF">RJ641_027610</name>
</gene>